<protein>
    <submittedName>
        <fullName evidence="2">Uncharacterized protein</fullName>
    </submittedName>
</protein>
<evidence type="ECO:0000313" key="2">
    <source>
        <dbReference type="EMBL" id="CAI9167735.1"/>
    </source>
</evidence>
<keyword evidence="3" id="KW-1185">Reference proteome</keyword>
<evidence type="ECO:0000313" key="3">
    <source>
        <dbReference type="Proteomes" id="UP001176941"/>
    </source>
</evidence>
<feature type="compositionally biased region" description="Basic and acidic residues" evidence="1">
    <location>
        <begin position="38"/>
        <end position="47"/>
    </location>
</feature>
<accession>A0ABN8Z2T3</accession>
<feature type="compositionally biased region" description="Basic and acidic residues" evidence="1">
    <location>
        <begin position="21"/>
        <end position="30"/>
    </location>
</feature>
<sequence length="244" mass="25702">MAQPGPAPSCCCRGWRGRGGVEDRRRREVDGGQGLGRSDPDRQEVPRSGRALGSKAREGWRAASAAYLWCPGGAAAARLCSSPVSRRDVLEGGAGAGPARPLELVLPAPPGSGAGGRAPQHYSAPRNAGLLRGRPSAHAPRPRRRGWDPGCSGFSRSQQVPGASLRGQALGVDKDWRVPAITKTTGVSRPHVLGTAACGARAQWPCGRSAQSLEEEPREQRNAAGQRGALGLRPRIASHREKWS</sequence>
<name>A0ABN8Z2T3_RANTA</name>
<feature type="region of interest" description="Disordered" evidence="1">
    <location>
        <begin position="207"/>
        <end position="244"/>
    </location>
</feature>
<dbReference type="EMBL" id="OX459963">
    <property type="protein sequence ID" value="CAI9167735.1"/>
    <property type="molecule type" value="Genomic_DNA"/>
</dbReference>
<gene>
    <name evidence="2" type="ORF">MRATA1EN1_LOCUS16697</name>
</gene>
<evidence type="ECO:0000256" key="1">
    <source>
        <dbReference type="SAM" id="MobiDB-lite"/>
    </source>
</evidence>
<reference evidence="2" key="1">
    <citation type="submission" date="2023-04" db="EMBL/GenBank/DDBJ databases">
        <authorList>
            <consortium name="ELIXIR-Norway"/>
        </authorList>
    </citation>
    <scope>NUCLEOTIDE SEQUENCE [LARGE SCALE GENOMIC DNA]</scope>
</reference>
<feature type="region of interest" description="Disordered" evidence="1">
    <location>
        <begin position="21"/>
        <end position="56"/>
    </location>
</feature>
<feature type="region of interest" description="Disordered" evidence="1">
    <location>
        <begin position="109"/>
        <end position="162"/>
    </location>
</feature>
<proteinExistence type="predicted"/>
<organism evidence="2 3">
    <name type="scientific">Rangifer tarandus platyrhynchus</name>
    <name type="common">Svalbard reindeer</name>
    <dbReference type="NCBI Taxonomy" id="3082113"/>
    <lineage>
        <taxon>Eukaryota</taxon>
        <taxon>Metazoa</taxon>
        <taxon>Chordata</taxon>
        <taxon>Craniata</taxon>
        <taxon>Vertebrata</taxon>
        <taxon>Euteleostomi</taxon>
        <taxon>Mammalia</taxon>
        <taxon>Eutheria</taxon>
        <taxon>Laurasiatheria</taxon>
        <taxon>Artiodactyla</taxon>
        <taxon>Ruminantia</taxon>
        <taxon>Pecora</taxon>
        <taxon>Cervidae</taxon>
        <taxon>Odocoileinae</taxon>
        <taxon>Rangifer</taxon>
    </lineage>
</organism>
<dbReference type="Proteomes" id="UP001176941">
    <property type="component" value="Chromosome 27"/>
</dbReference>